<dbReference type="AlphaFoldDB" id="A0A3N4MEH8"/>
<name>A0A3N4MEH8_9BACT</name>
<evidence type="ECO:0000313" key="2">
    <source>
        <dbReference type="Proteomes" id="UP000279089"/>
    </source>
</evidence>
<evidence type="ECO:0008006" key="3">
    <source>
        <dbReference type="Google" id="ProtNLM"/>
    </source>
</evidence>
<evidence type="ECO:0000313" key="1">
    <source>
        <dbReference type="EMBL" id="RPD41755.1"/>
    </source>
</evidence>
<reference evidence="2" key="1">
    <citation type="submission" date="2018-11" db="EMBL/GenBank/DDBJ databases">
        <title>Chitinophaga lutea sp.nov., isolate from arsenic contaminated soil.</title>
        <authorList>
            <person name="Zong Y."/>
        </authorList>
    </citation>
    <scope>NUCLEOTIDE SEQUENCE [LARGE SCALE GENOMIC DNA]</scope>
    <source>
        <strain evidence="2">YLT18</strain>
    </source>
</reference>
<gene>
    <name evidence="1" type="ORF">EG028_06190</name>
</gene>
<dbReference type="SUPFAM" id="SSF49464">
    <property type="entry name" value="Carboxypeptidase regulatory domain-like"/>
    <property type="match status" value="1"/>
</dbReference>
<protein>
    <recommendedName>
        <fullName evidence="3">Carboxypeptidase regulatory-like domain-containing protein</fullName>
    </recommendedName>
</protein>
<dbReference type="InterPro" id="IPR008969">
    <property type="entry name" value="CarboxyPept-like_regulatory"/>
</dbReference>
<dbReference type="EMBL" id="RMBX01000003">
    <property type="protein sequence ID" value="RPD41755.1"/>
    <property type="molecule type" value="Genomic_DNA"/>
</dbReference>
<dbReference type="RefSeq" id="WP_120514694.1">
    <property type="nucleotide sequence ID" value="NZ_QXZY01000002.1"/>
</dbReference>
<dbReference type="Proteomes" id="UP000279089">
    <property type="component" value="Unassembled WGS sequence"/>
</dbReference>
<sequence>MTRFLLSLSAILLIGISCRKEKLIPGHVTSTVDGIVRHTVTGEPLQGVTVRIYGCRGPRGFMPLATVGEKCHPMEDFAITDVNGYFNIRFNADGESEYFSAQVDPESPMSYEGTSEILNTGRYSNVALNAKNTKVLKLHVSIQQNPFDTLFISGGWRSNGFNVYKRQVDTTVYCRYTDAEAYIHLSVFDRSVGRSRTFRETFRAPQPAADTVEHEVLAENTRDWPTN</sequence>
<keyword evidence="2" id="KW-1185">Reference proteome</keyword>
<accession>A0A3N4MEH8</accession>
<proteinExistence type="predicted"/>
<comment type="caution">
    <text evidence="1">The sequence shown here is derived from an EMBL/GenBank/DDBJ whole genome shotgun (WGS) entry which is preliminary data.</text>
</comment>
<dbReference type="PROSITE" id="PS51257">
    <property type="entry name" value="PROKAR_LIPOPROTEIN"/>
    <property type="match status" value="1"/>
</dbReference>
<organism evidence="1 2">
    <name type="scientific">Chitinophaga barathri</name>
    <dbReference type="NCBI Taxonomy" id="1647451"/>
    <lineage>
        <taxon>Bacteria</taxon>
        <taxon>Pseudomonadati</taxon>
        <taxon>Bacteroidota</taxon>
        <taxon>Chitinophagia</taxon>
        <taxon>Chitinophagales</taxon>
        <taxon>Chitinophagaceae</taxon>
        <taxon>Chitinophaga</taxon>
    </lineage>
</organism>